<dbReference type="KEGG" id="ehx:EMIHUDRAFT_233283"/>
<dbReference type="GeneID" id="17275184"/>
<name>A0A0D3HYQ3_EMIH1</name>
<comment type="similarity">
    <text evidence="2">Belongs to the NRDE2 family.</text>
</comment>
<evidence type="ECO:0000256" key="2">
    <source>
        <dbReference type="ARBA" id="ARBA00009265"/>
    </source>
</evidence>
<dbReference type="EnsemblProtists" id="EOD29911">
    <property type="protein sequence ID" value="EOD29911"/>
    <property type="gene ID" value="EMIHUDRAFT_233283"/>
</dbReference>
<dbReference type="GO" id="GO:0071013">
    <property type="term" value="C:catalytic step 2 spliceosome"/>
    <property type="evidence" value="ECO:0007669"/>
    <property type="project" value="TreeGrafter"/>
</dbReference>
<dbReference type="GeneID" id="17250289"/>
<evidence type="ECO:0000313" key="5">
    <source>
        <dbReference type="EnsemblProtists" id="EOD04138"/>
    </source>
</evidence>
<dbReference type="Proteomes" id="UP000013827">
    <property type="component" value="Unassembled WGS sequence"/>
</dbReference>
<dbReference type="AlphaFoldDB" id="A0A0D3HYQ3"/>
<proteinExistence type="inferred from homology"/>
<dbReference type="RefSeq" id="XP_005756567.1">
    <property type="nucleotide sequence ID" value="XM_005756510.1"/>
</dbReference>
<evidence type="ECO:0000256" key="3">
    <source>
        <dbReference type="ARBA" id="ARBA00023242"/>
    </source>
</evidence>
<accession>A0A0D3HYQ3</accession>
<reference evidence="5" key="2">
    <citation type="submission" date="2024-10" db="UniProtKB">
        <authorList>
            <consortium name="EnsemblProtists"/>
        </authorList>
    </citation>
    <scope>IDENTIFICATION</scope>
</reference>
<organism evidence="5 6">
    <name type="scientific">Emiliania huxleyi (strain CCMP1516)</name>
    <dbReference type="NCBI Taxonomy" id="280463"/>
    <lineage>
        <taxon>Eukaryota</taxon>
        <taxon>Haptista</taxon>
        <taxon>Haptophyta</taxon>
        <taxon>Prymnesiophyceae</taxon>
        <taxon>Isochrysidales</taxon>
        <taxon>Noelaerhabdaceae</taxon>
        <taxon>Emiliania</taxon>
    </lineage>
</organism>
<dbReference type="GO" id="GO:0031048">
    <property type="term" value="P:regulatory ncRNA-mediated heterochromatin formation"/>
    <property type="evidence" value="ECO:0007669"/>
    <property type="project" value="TreeGrafter"/>
</dbReference>
<protein>
    <submittedName>
        <fullName evidence="5">Uncharacterized protein</fullName>
    </submittedName>
</protein>
<evidence type="ECO:0000256" key="4">
    <source>
        <dbReference type="SAM" id="MobiDB-lite"/>
    </source>
</evidence>
<keyword evidence="3" id="KW-0539">Nucleus</keyword>
<keyword evidence="6" id="KW-1185">Reference proteome</keyword>
<dbReference type="PaxDb" id="2903-EOD04138"/>
<dbReference type="PANTHER" id="PTHR13471">
    <property type="entry name" value="TETRATRICOPEPTIDE-LIKE HELICAL"/>
    <property type="match status" value="1"/>
</dbReference>
<feature type="region of interest" description="Disordered" evidence="4">
    <location>
        <begin position="238"/>
        <end position="290"/>
    </location>
</feature>
<comment type="subcellular location">
    <subcellularLocation>
        <location evidence="1">Nucleus</location>
    </subcellularLocation>
</comment>
<dbReference type="KEGG" id="ehx:EMIHUDRAFT_250700"/>
<dbReference type="HOGENOM" id="CLU_961188_0_0_1"/>
<sequence>MAAAASLSPRGLPVPPPLLLRARRSLSEEVDGLLRPEAGSPPLPSLSAESRHVVSACALLELLTSGVESAAAVFERALLEEYVWARSRSPSCLQLWLGSVLVELGTEAAELADADVAELVPGFLAAGSGGQQAAPSQSAPGRASRERRARSLLEEALTPARCGACAALWRLYIRLELAAGRGDAACRVQLRAVQQCPGHKGLWLAVLSPPLLWHAPERQLRDTVTLLAEKELRLCSELPDMGEPGEGLVKGGRGEPQLPGGRADSPTKRQLEAGSGSGSCSKEGDDDHDD</sequence>
<dbReference type="PANTHER" id="PTHR13471:SF0">
    <property type="entry name" value="NUCLEAR EXOSOME REGULATOR NRDE2"/>
    <property type="match status" value="1"/>
</dbReference>
<dbReference type="RefSeq" id="XP_005782340.1">
    <property type="nucleotide sequence ID" value="XM_005782283.1"/>
</dbReference>
<dbReference type="EnsemblProtists" id="EOD04138">
    <property type="protein sequence ID" value="EOD04138"/>
    <property type="gene ID" value="EMIHUDRAFT_250700"/>
</dbReference>
<evidence type="ECO:0000256" key="1">
    <source>
        <dbReference type="ARBA" id="ARBA00004123"/>
    </source>
</evidence>
<reference evidence="6" key="1">
    <citation type="journal article" date="2013" name="Nature">
        <title>Pan genome of the phytoplankton Emiliania underpins its global distribution.</title>
        <authorList>
            <person name="Read B.A."/>
            <person name="Kegel J."/>
            <person name="Klute M.J."/>
            <person name="Kuo A."/>
            <person name="Lefebvre S.C."/>
            <person name="Maumus F."/>
            <person name="Mayer C."/>
            <person name="Miller J."/>
            <person name="Monier A."/>
            <person name="Salamov A."/>
            <person name="Young J."/>
            <person name="Aguilar M."/>
            <person name="Claverie J.M."/>
            <person name="Frickenhaus S."/>
            <person name="Gonzalez K."/>
            <person name="Herman E.K."/>
            <person name="Lin Y.C."/>
            <person name="Napier J."/>
            <person name="Ogata H."/>
            <person name="Sarno A.F."/>
            <person name="Shmutz J."/>
            <person name="Schroeder D."/>
            <person name="de Vargas C."/>
            <person name="Verret F."/>
            <person name="von Dassow P."/>
            <person name="Valentin K."/>
            <person name="Van de Peer Y."/>
            <person name="Wheeler G."/>
            <person name="Dacks J.B."/>
            <person name="Delwiche C.F."/>
            <person name="Dyhrman S.T."/>
            <person name="Glockner G."/>
            <person name="John U."/>
            <person name="Richards T."/>
            <person name="Worden A.Z."/>
            <person name="Zhang X."/>
            <person name="Grigoriev I.V."/>
            <person name="Allen A.E."/>
            <person name="Bidle K."/>
            <person name="Borodovsky M."/>
            <person name="Bowler C."/>
            <person name="Brownlee C."/>
            <person name="Cock J.M."/>
            <person name="Elias M."/>
            <person name="Gladyshev V.N."/>
            <person name="Groth M."/>
            <person name="Guda C."/>
            <person name="Hadaegh A."/>
            <person name="Iglesias-Rodriguez M.D."/>
            <person name="Jenkins J."/>
            <person name="Jones B.M."/>
            <person name="Lawson T."/>
            <person name="Leese F."/>
            <person name="Lindquist E."/>
            <person name="Lobanov A."/>
            <person name="Lomsadze A."/>
            <person name="Malik S.B."/>
            <person name="Marsh M.E."/>
            <person name="Mackinder L."/>
            <person name="Mock T."/>
            <person name="Mueller-Roeber B."/>
            <person name="Pagarete A."/>
            <person name="Parker M."/>
            <person name="Probert I."/>
            <person name="Quesneville H."/>
            <person name="Raines C."/>
            <person name="Rensing S.A."/>
            <person name="Riano-Pachon D.M."/>
            <person name="Richier S."/>
            <person name="Rokitta S."/>
            <person name="Shiraiwa Y."/>
            <person name="Soanes D.M."/>
            <person name="van der Giezen M."/>
            <person name="Wahlund T.M."/>
            <person name="Williams B."/>
            <person name="Wilson W."/>
            <person name="Wolfe G."/>
            <person name="Wurch L.L."/>
        </authorList>
    </citation>
    <scope>NUCLEOTIDE SEQUENCE</scope>
</reference>
<dbReference type="GO" id="GO:1902369">
    <property type="term" value="P:negative regulation of RNA catabolic process"/>
    <property type="evidence" value="ECO:0007669"/>
    <property type="project" value="TreeGrafter"/>
</dbReference>
<dbReference type="InterPro" id="IPR013633">
    <property type="entry name" value="NRDE-2"/>
</dbReference>
<evidence type="ECO:0000313" key="6">
    <source>
        <dbReference type="Proteomes" id="UP000013827"/>
    </source>
</evidence>